<gene>
    <name evidence="2" type="ORF">E2C01_062351</name>
</gene>
<comment type="caution">
    <text evidence="2">The sequence shown here is derived from an EMBL/GenBank/DDBJ whole genome shotgun (WGS) entry which is preliminary data.</text>
</comment>
<keyword evidence="3" id="KW-1185">Reference proteome</keyword>
<proteinExistence type="predicted"/>
<protein>
    <submittedName>
        <fullName evidence="2">Uncharacterized protein</fullName>
    </submittedName>
</protein>
<evidence type="ECO:0000313" key="3">
    <source>
        <dbReference type="Proteomes" id="UP000324222"/>
    </source>
</evidence>
<dbReference type="EMBL" id="VSRR010027385">
    <property type="protein sequence ID" value="MPC68154.1"/>
    <property type="molecule type" value="Genomic_DNA"/>
</dbReference>
<feature type="compositionally biased region" description="Basic and acidic residues" evidence="1">
    <location>
        <begin position="85"/>
        <end position="94"/>
    </location>
</feature>
<dbReference type="Proteomes" id="UP000324222">
    <property type="component" value="Unassembled WGS sequence"/>
</dbReference>
<evidence type="ECO:0000313" key="2">
    <source>
        <dbReference type="EMBL" id="MPC68154.1"/>
    </source>
</evidence>
<feature type="region of interest" description="Disordered" evidence="1">
    <location>
        <begin position="74"/>
        <end position="94"/>
    </location>
</feature>
<reference evidence="2 3" key="1">
    <citation type="submission" date="2019-05" db="EMBL/GenBank/DDBJ databases">
        <title>Another draft genome of Portunus trituberculatus and its Hox gene families provides insights of decapod evolution.</title>
        <authorList>
            <person name="Jeong J.-H."/>
            <person name="Song I."/>
            <person name="Kim S."/>
            <person name="Choi T."/>
            <person name="Kim D."/>
            <person name="Ryu S."/>
            <person name="Kim W."/>
        </authorList>
    </citation>
    <scope>NUCLEOTIDE SEQUENCE [LARGE SCALE GENOMIC DNA]</scope>
    <source>
        <tissue evidence="2">Muscle</tissue>
    </source>
</reference>
<evidence type="ECO:0000256" key="1">
    <source>
        <dbReference type="SAM" id="MobiDB-lite"/>
    </source>
</evidence>
<sequence>MRSFAEELLQIKILTRSPLENFIAGAPEVTALCRQAFSSTSNQPLSPHQELFSTSLLHPLWFHARHALPSGLVTHSTKHHQHTRGWREKNMPEIRKVTMKGLKKTEE</sequence>
<name>A0A5B7HHS3_PORTR</name>
<organism evidence="2 3">
    <name type="scientific">Portunus trituberculatus</name>
    <name type="common">Swimming crab</name>
    <name type="synonym">Neptunus trituberculatus</name>
    <dbReference type="NCBI Taxonomy" id="210409"/>
    <lineage>
        <taxon>Eukaryota</taxon>
        <taxon>Metazoa</taxon>
        <taxon>Ecdysozoa</taxon>
        <taxon>Arthropoda</taxon>
        <taxon>Crustacea</taxon>
        <taxon>Multicrustacea</taxon>
        <taxon>Malacostraca</taxon>
        <taxon>Eumalacostraca</taxon>
        <taxon>Eucarida</taxon>
        <taxon>Decapoda</taxon>
        <taxon>Pleocyemata</taxon>
        <taxon>Brachyura</taxon>
        <taxon>Eubrachyura</taxon>
        <taxon>Portunoidea</taxon>
        <taxon>Portunidae</taxon>
        <taxon>Portuninae</taxon>
        <taxon>Portunus</taxon>
    </lineage>
</organism>
<dbReference type="AlphaFoldDB" id="A0A5B7HHS3"/>
<accession>A0A5B7HHS3</accession>